<gene>
    <name evidence="1" type="ORF">GJU41_20980</name>
</gene>
<organism evidence="1 2">
    <name type="scientific">Metabacillus idriensis</name>
    <dbReference type="NCBI Taxonomy" id="324768"/>
    <lineage>
        <taxon>Bacteria</taxon>
        <taxon>Bacillati</taxon>
        <taxon>Bacillota</taxon>
        <taxon>Bacilli</taxon>
        <taxon>Bacillales</taxon>
        <taxon>Bacillaceae</taxon>
        <taxon>Metabacillus</taxon>
    </lineage>
</organism>
<dbReference type="AlphaFoldDB" id="A0A6I2MDP4"/>
<keyword evidence="2" id="KW-1185">Reference proteome</keyword>
<protein>
    <submittedName>
        <fullName evidence="1">Uncharacterized protein</fullName>
    </submittedName>
</protein>
<sequence>MRSAMCQCIGRWGLLGLRFQSPFGRDLWFFPTEIRQNSVSGYTWQGGLSQRARYNYSEIRNFICST</sequence>
<dbReference type="EMBL" id="WKKF01000012">
    <property type="protein sequence ID" value="MRX56438.1"/>
    <property type="molecule type" value="Genomic_DNA"/>
</dbReference>
<evidence type="ECO:0000313" key="1">
    <source>
        <dbReference type="EMBL" id="MRX56438.1"/>
    </source>
</evidence>
<evidence type="ECO:0000313" key="2">
    <source>
        <dbReference type="Proteomes" id="UP000441585"/>
    </source>
</evidence>
<name>A0A6I2MDP4_9BACI</name>
<proteinExistence type="predicted"/>
<accession>A0A6I2MDP4</accession>
<reference evidence="1 2" key="1">
    <citation type="submission" date="2019-11" db="EMBL/GenBank/DDBJ databases">
        <title>Bacillus idriensis genome.</title>
        <authorList>
            <person name="Konopka E.N."/>
            <person name="Newman J.D."/>
        </authorList>
    </citation>
    <scope>NUCLEOTIDE SEQUENCE [LARGE SCALE GENOMIC DNA]</scope>
    <source>
        <strain evidence="1 2">DSM 19097</strain>
    </source>
</reference>
<comment type="caution">
    <text evidence="1">The sequence shown here is derived from an EMBL/GenBank/DDBJ whole genome shotgun (WGS) entry which is preliminary data.</text>
</comment>
<dbReference type="Proteomes" id="UP000441585">
    <property type="component" value="Unassembled WGS sequence"/>
</dbReference>